<dbReference type="Proteomes" id="UP001160148">
    <property type="component" value="Unassembled WGS sequence"/>
</dbReference>
<feature type="region of interest" description="Disordered" evidence="1">
    <location>
        <begin position="103"/>
        <end position="123"/>
    </location>
</feature>
<keyword evidence="4" id="KW-1185">Reference proteome</keyword>
<comment type="caution">
    <text evidence="3">The sequence shown here is derived from an EMBL/GenBank/DDBJ whole genome shotgun (WGS) entry which is preliminary data.</text>
</comment>
<evidence type="ECO:0000259" key="2">
    <source>
        <dbReference type="Pfam" id="PF12762"/>
    </source>
</evidence>
<proteinExistence type="predicted"/>
<dbReference type="InterPro" id="IPR053164">
    <property type="entry name" value="IS1016-like_transposase"/>
</dbReference>
<dbReference type="AlphaFoldDB" id="A0AAV0WPI4"/>
<feature type="compositionally biased region" description="Low complexity" evidence="1">
    <location>
        <begin position="105"/>
        <end position="116"/>
    </location>
</feature>
<evidence type="ECO:0000313" key="4">
    <source>
        <dbReference type="Proteomes" id="UP001160148"/>
    </source>
</evidence>
<protein>
    <recommendedName>
        <fullName evidence="2">ISXO2-like transposase domain-containing protein</fullName>
    </recommendedName>
</protein>
<organism evidence="3 4">
    <name type="scientific">Macrosiphum euphorbiae</name>
    <name type="common">potato aphid</name>
    <dbReference type="NCBI Taxonomy" id="13131"/>
    <lineage>
        <taxon>Eukaryota</taxon>
        <taxon>Metazoa</taxon>
        <taxon>Ecdysozoa</taxon>
        <taxon>Arthropoda</taxon>
        <taxon>Hexapoda</taxon>
        <taxon>Insecta</taxon>
        <taxon>Pterygota</taxon>
        <taxon>Neoptera</taxon>
        <taxon>Paraneoptera</taxon>
        <taxon>Hemiptera</taxon>
        <taxon>Sternorrhyncha</taxon>
        <taxon>Aphidomorpha</taxon>
        <taxon>Aphidoidea</taxon>
        <taxon>Aphididae</taxon>
        <taxon>Macrosiphini</taxon>
        <taxon>Macrosiphum</taxon>
    </lineage>
</organism>
<gene>
    <name evidence="3" type="ORF">MEUPH1_LOCUS13001</name>
</gene>
<dbReference type="PANTHER" id="PTHR47163:SF2">
    <property type="entry name" value="SI:DKEY-17M8.2"/>
    <property type="match status" value="1"/>
</dbReference>
<evidence type="ECO:0000256" key="1">
    <source>
        <dbReference type="SAM" id="MobiDB-lite"/>
    </source>
</evidence>
<dbReference type="EMBL" id="CARXXK010000002">
    <property type="protein sequence ID" value="CAI6357371.1"/>
    <property type="molecule type" value="Genomic_DNA"/>
</dbReference>
<accession>A0AAV0WPI4</accession>
<sequence>MSDCWKSYDCLKDESYTHLTVNHSIEFKNPDTGAHTNNVEWMWRLAKASMSQYCRKKRFYAGYLAKYIFLKSCRLQNIDTLTEFFQLCSIAYDPVDGVRADNVVESAESESGTGSEIESEDES</sequence>
<dbReference type="InterPro" id="IPR024445">
    <property type="entry name" value="Tnp_ISXO2-like"/>
</dbReference>
<feature type="domain" description="ISXO2-like transposase" evidence="2">
    <location>
        <begin position="1"/>
        <end position="56"/>
    </location>
</feature>
<evidence type="ECO:0000313" key="3">
    <source>
        <dbReference type="EMBL" id="CAI6357371.1"/>
    </source>
</evidence>
<name>A0AAV0WPI4_9HEMI</name>
<dbReference type="Pfam" id="PF12762">
    <property type="entry name" value="DDE_Tnp_IS1595"/>
    <property type="match status" value="1"/>
</dbReference>
<reference evidence="3 4" key="1">
    <citation type="submission" date="2023-01" db="EMBL/GenBank/DDBJ databases">
        <authorList>
            <person name="Whitehead M."/>
        </authorList>
    </citation>
    <scope>NUCLEOTIDE SEQUENCE [LARGE SCALE GENOMIC DNA]</scope>
</reference>
<dbReference type="PANTHER" id="PTHR47163">
    <property type="entry name" value="DDE_TNP_IS1595 DOMAIN-CONTAINING PROTEIN"/>
    <property type="match status" value="1"/>
</dbReference>